<dbReference type="OMA" id="IFLERWE"/>
<reference evidence="2 3" key="1">
    <citation type="journal article" date="2011" name="Nat. Biotechnol.">
        <title>Comparative genomic analysis of the thermophilic biomass-degrading fungi Myceliophthora thermophila and Thielavia terrestris.</title>
        <authorList>
            <person name="Berka R.M."/>
            <person name="Grigoriev I.V."/>
            <person name="Otillar R."/>
            <person name="Salamov A."/>
            <person name="Grimwood J."/>
            <person name="Reid I."/>
            <person name="Ishmael N."/>
            <person name="John T."/>
            <person name="Darmond C."/>
            <person name="Moisan M.-C."/>
            <person name="Henrissat B."/>
            <person name="Coutinho P.M."/>
            <person name="Lombard V."/>
            <person name="Natvig D.O."/>
            <person name="Lindquist E."/>
            <person name="Schmutz J."/>
            <person name="Lucas S."/>
            <person name="Harris P."/>
            <person name="Powlowski J."/>
            <person name="Bellemare A."/>
            <person name="Taylor D."/>
            <person name="Butler G."/>
            <person name="de Vries R.P."/>
            <person name="Allijn I.E."/>
            <person name="van den Brink J."/>
            <person name="Ushinsky S."/>
            <person name="Storms R."/>
            <person name="Powell A.J."/>
            <person name="Paulsen I.T."/>
            <person name="Elbourne L.D.H."/>
            <person name="Baker S.E."/>
            <person name="Magnuson J."/>
            <person name="LaBoissiere S."/>
            <person name="Clutterbuck A.J."/>
            <person name="Martinez D."/>
            <person name="Wogulis M."/>
            <person name="de Leon A.L."/>
            <person name="Rey M.W."/>
            <person name="Tsang A."/>
        </authorList>
    </citation>
    <scope>NUCLEOTIDE SEQUENCE [LARGE SCALE GENOMIC DNA]</scope>
    <source>
        <strain evidence="3">ATCC 42464 / BCRC 31852 / DSM 1799</strain>
    </source>
</reference>
<dbReference type="GeneID" id="11513595"/>
<evidence type="ECO:0000313" key="3">
    <source>
        <dbReference type="Proteomes" id="UP000007322"/>
    </source>
</evidence>
<feature type="non-terminal residue" evidence="2">
    <location>
        <position position="1"/>
    </location>
</feature>
<feature type="non-terminal residue" evidence="2">
    <location>
        <position position="177"/>
    </location>
</feature>
<dbReference type="EMBL" id="CP003005">
    <property type="protein sequence ID" value="AEO58797.1"/>
    <property type="molecule type" value="Genomic_DNA"/>
</dbReference>
<keyword evidence="3" id="KW-1185">Reference proteome</keyword>
<proteinExistence type="predicted"/>
<feature type="region of interest" description="Disordered" evidence="1">
    <location>
        <begin position="98"/>
        <end position="124"/>
    </location>
</feature>
<dbReference type="OrthoDB" id="76567at2759"/>
<protein>
    <submittedName>
        <fullName evidence="2">Uncharacterized protein</fullName>
    </submittedName>
</protein>
<dbReference type="AlphaFoldDB" id="G2QHD7"/>
<dbReference type="Proteomes" id="UP000007322">
    <property type="component" value="Chromosome 4"/>
</dbReference>
<name>G2QHD7_THET4</name>
<gene>
    <name evidence="2" type="ORF">MYCTH_2046242</name>
</gene>
<dbReference type="KEGG" id="mtm:MYCTH_2046242"/>
<dbReference type="RefSeq" id="XP_003664042.1">
    <property type="nucleotide sequence ID" value="XM_003663994.1"/>
</dbReference>
<evidence type="ECO:0000313" key="2">
    <source>
        <dbReference type="EMBL" id="AEO58797.1"/>
    </source>
</evidence>
<accession>G2QHD7</accession>
<dbReference type="VEuPathDB" id="FungiDB:MYCTH_2046242"/>
<sequence length="177" mass="21186">VRFTNVEDLFNLINHTTRDFLIVTHVSPRHFTRIEREREKRHRKFRFRRYESDTQILFITIPTGVLEALHLELNSIYLEELLRMGLSHSWSLMGATTFRQDHPRENSGEGDSTGGPRPERTKGRWPTLVIEAGHSETLQELYNDMRWWFRASNHDVKIVILAKFDHQQRHILLEKWE</sequence>
<dbReference type="eggNOG" id="ENOG502T2PH">
    <property type="taxonomic scope" value="Eukaryota"/>
</dbReference>
<organism evidence="2 3">
    <name type="scientific">Thermothelomyces thermophilus (strain ATCC 42464 / BCRC 31852 / DSM 1799)</name>
    <name type="common">Sporotrichum thermophile</name>
    <dbReference type="NCBI Taxonomy" id="573729"/>
    <lineage>
        <taxon>Eukaryota</taxon>
        <taxon>Fungi</taxon>
        <taxon>Dikarya</taxon>
        <taxon>Ascomycota</taxon>
        <taxon>Pezizomycotina</taxon>
        <taxon>Sordariomycetes</taxon>
        <taxon>Sordariomycetidae</taxon>
        <taxon>Sordariales</taxon>
        <taxon>Chaetomiaceae</taxon>
        <taxon>Thermothelomyces</taxon>
    </lineage>
</organism>
<dbReference type="InParanoid" id="G2QHD7"/>
<evidence type="ECO:0000256" key="1">
    <source>
        <dbReference type="SAM" id="MobiDB-lite"/>
    </source>
</evidence>
<dbReference type="HOGENOM" id="CLU_058490_1_1_1"/>